<dbReference type="PROSITE" id="PS00084">
    <property type="entry name" value="CU2_MONOOXYGENASE_1"/>
    <property type="match status" value="1"/>
</dbReference>
<evidence type="ECO:0000259" key="10">
    <source>
        <dbReference type="Pfam" id="PF03712"/>
    </source>
</evidence>
<dbReference type="AlphaFoldDB" id="A0A8B8B123"/>
<dbReference type="SUPFAM" id="SSF49742">
    <property type="entry name" value="PHM/PNGase F"/>
    <property type="match status" value="2"/>
</dbReference>
<keyword evidence="7" id="KW-0812">Transmembrane</keyword>
<dbReference type="InterPro" id="IPR000945">
    <property type="entry name" value="DBH-like"/>
</dbReference>
<gene>
    <name evidence="13" type="primary">LOC111106355</name>
</gene>
<proteinExistence type="predicted"/>
<evidence type="ECO:0000259" key="11">
    <source>
        <dbReference type="Pfam" id="PF24784"/>
    </source>
</evidence>
<dbReference type="GO" id="GO:0005507">
    <property type="term" value="F:copper ion binding"/>
    <property type="evidence" value="ECO:0007669"/>
    <property type="project" value="InterPro"/>
</dbReference>
<sequence>MTGILFTTTFATSLLLAHVTCFRNFLSEIPNGESVPDPCNPEKPWPGVGHMNPQGGGTRNPFGRMFSENGKSWTGIVCDSDSDGDGITNGAELGDPDCEWVKGQTPRRTTNITHPGVCEPVDSEHCRARNSWLTCPEPVDPFCPALTQPDVKYLDFKLDKTRVPSNKTTWRCQILPWTEEGDFHVIGSKPLIDNSDVTHHMIIFGCAGDVVPREGPYPCKMVPDRQCQDILLTWTMGSEGECLNKREGLRMGSNGYKYIALQMHWNNPQQRDDYVDGSGLRAFYTQKLREFDSVIMAVGQRYLELPPNSPEVVINSTCTAFCTQNMFKQPIFITRAVNHMHLLGRKQSVSVYREGRLLTYLTKDEVYDYDSPKFYRFDDPIKVLPGDEIRTTCTYSSVGVNKTTYYGESIKDEMCYAFLTYFPHQKSYTQYCTTFKSTQLCKRYLPSLNGIYDRCSWRAFVRGQDATAVSLNKRMMTECGNKSSCSNACATSLNNMMQHPCMRGDISGYVSEHWAGKEHFKAYQRMCSEGIVSNPSGTDAKRTGSNGSTRLFSIHVVILTLMMYFPLLISLS</sequence>
<keyword evidence="7" id="KW-0472">Membrane</keyword>
<dbReference type="Pfam" id="PF03712">
    <property type="entry name" value="Cu2_monoox_C"/>
    <property type="match status" value="1"/>
</dbReference>
<protein>
    <submittedName>
        <fullName evidence="13">Tyramine beta-hydroxylase-like isoform X1</fullName>
    </submittedName>
</protein>
<dbReference type="InterPro" id="IPR036939">
    <property type="entry name" value="Cu2_ascorb_mOase_N_sf"/>
</dbReference>
<keyword evidence="12" id="KW-1185">Reference proteome</keyword>
<evidence type="ECO:0000256" key="6">
    <source>
        <dbReference type="ARBA" id="ARBA00023180"/>
    </source>
</evidence>
<dbReference type="InterPro" id="IPR020611">
    <property type="entry name" value="Cu2_ascorb_mOase_CS-1"/>
</dbReference>
<keyword evidence="6" id="KW-0325">Glycoprotein</keyword>
<feature type="domain" description="Copper type II ascorbate-dependent monooxygenase C-terminal" evidence="10">
    <location>
        <begin position="295"/>
        <end position="443"/>
    </location>
</feature>
<feature type="domain" description="Copper type II ascorbate-dependent monooxygenase N-terminal" evidence="9">
    <location>
        <begin position="155"/>
        <end position="271"/>
    </location>
</feature>
<dbReference type="GeneID" id="111106355"/>
<dbReference type="RefSeq" id="XP_022296718.1">
    <property type="nucleotide sequence ID" value="XM_022441010.1"/>
</dbReference>
<dbReference type="OrthoDB" id="10003276at2759"/>
<keyword evidence="5" id="KW-1015">Disulfide bond</keyword>
<dbReference type="GO" id="GO:0004500">
    <property type="term" value="F:dopamine beta-monooxygenase activity"/>
    <property type="evidence" value="ECO:0007669"/>
    <property type="project" value="InterPro"/>
</dbReference>
<keyword evidence="7" id="KW-1133">Transmembrane helix</keyword>
<name>A0A8B8B123_CRAVI</name>
<dbReference type="InterPro" id="IPR024548">
    <property type="entry name" value="Cu2_monoox_C"/>
</dbReference>
<evidence type="ECO:0000256" key="2">
    <source>
        <dbReference type="ARBA" id="ARBA00023002"/>
    </source>
</evidence>
<feature type="chain" id="PRO_5034752561" evidence="8">
    <location>
        <begin position="22"/>
        <end position="572"/>
    </location>
</feature>
<dbReference type="PANTHER" id="PTHR10157">
    <property type="entry name" value="DOPAMINE BETA HYDROXYLASE RELATED"/>
    <property type="match status" value="1"/>
</dbReference>
<evidence type="ECO:0000313" key="12">
    <source>
        <dbReference type="Proteomes" id="UP000694844"/>
    </source>
</evidence>
<evidence type="ECO:0000313" key="13">
    <source>
        <dbReference type="RefSeq" id="XP_022296718.1"/>
    </source>
</evidence>
<dbReference type="KEGG" id="cvn:111106355"/>
<evidence type="ECO:0000256" key="1">
    <source>
        <dbReference type="ARBA" id="ARBA00022723"/>
    </source>
</evidence>
<keyword evidence="1" id="KW-0479">Metal-binding</keyword>
<evidence type="ECO:0000259" key="9">
    <source>
        <dbReference type="Pfam" id="PF01082"/>
    </source>
</evidence>
<dbReference type="Gene3D" id="2.60.120.310">
    <property type="entry name" value="Copper type II, ascorbate-dependent monooxygenase, N-terminal domain"/>
    <property type="match status" value="1"/>
</dbReference>
<keyword evidence="2" id="KW-0560">Oxidoreductase</keyword>
<evidence type="ECO:0000256" key="8">
    <source>
        <dbReference type="SAM" id="SignalP"/>
    </source>
</evidence>
<keyword evidence="4" id="KW-0503">Monooxygenase</keyword>
<evidence type="ECO:0000256" key="7">
    <source>
        <dbReference type="SAM" id="Phobius"/>
    </source>
</evidence>
<keyword evidence="3" id="KW-0186">Copper</keyword>
<evidence type="ECO:0000256" key="4">
    <source>
        <dbReference type="ARBA" id="ARBA00023033"/>
    </source>
</evidence>
<dbReference type="InterPro" id="IPR008977">
    <property type="entry name" value="PHM/PNGase_F_dom_sf"/>
</dbReference>
<accession>A0A8B8B123</accession>
<evidence type="ECO:0000256" key="3">
    <source>
        <dbReference type="ARBA" id="ARBA00023008"/>
    </source>
</evidence>
<feature type="transmembrane region" description="Helical" evidence="7">
    <location>
        <begin position="551"/>
        <end position="571"/>
    </location>
</feature>
<dbReference type="PANTHER" id="PTHR10157:SF23">
    <property type="entry name" value="MOXD1 HOMOLOG 1"/>
    <property type="match status" value="1"/>
</dbReference>
<evidence type="ECO:0000256" key="5">
    <source>
        <dbReference type="ARBA" id="ARBA00023157"/>
    </source>
</evidence>
<feature type="domain" description="Temptin Cys/Cys disulfide" evidence="11">
    <location>
        <begin position="20"/>
        <end position="117"/>
    </location>
</feature>
<dbReference type="Proteomes" id="UP000694844">
    <property type="component" value="Chromosome 8"/>
</dbReference>
<dbReference type="InterPro" id="IPR014784">
    <property type="entry name" value="Cu2_ascorb_mOase-like_C"/>
</dbReference>
<dbReference type="InterPro" id="IPR057626">
    <property type="entry name" value="S-S_Temptin"/>
</dbReference>
<reference evidence="13" key="1">
    <citation type="submission" date="2025-08" db="UniProtKB">
        <authorList>
            <consortium name="RefSeq"/>
        </authorList>
    </citation>
    <scope>IDENTIFICATION</scope>
    <source>
        <tissue evidence="13">Whole sample</tissue>
    </source>
</reference>
<dbReference type="Pfam" id="PF01082">
    <property type="entry name" value="Cu2_monooxygen"/>
    <property type="match status" value="1"/>
</dbReference>
<dbReference type="InterPro" id="IPR000323">
    <property type="entry name" value="Cu2_ascorb_mOase_N"/>
</dbReference>
<organism evidence="12 13">
    <name type="scientific">Crassostrea virginica</name>
    <name type="common">Eastern oyster</name>
    <dbReference type="NCBI Taxonomy" id="6565"/>
    <lineage>
        <taxon>Eukaryota</taxon>
        <taxon>Metazoa</taxon>
        <taxon>Spiralia</taxon>
        <taxon>Lophotrochozoa</taxon>
        <taxon>Mollusca</taxon>
        <taxon>Bivalvia</taxon>
        <taxon>Autobranchia</taxon>
        <taxon>Pteriomorphia</taxon>
        <taxon>Ostreida</taxon>
        <taxon>Ostreoidea</taxon>
        <taxon>Ostreidae</taxon>
        <taxon>Crassostrea</taxon>
    </lineage>
</organism>
<dbReference type="Gene3D" id="2.60.120.230">
    <property type="match status" value="1"/>
</dbReference>
<feature type="signal peptide" evidence="8">
    <location>
        <begin position="1"/>
        <end position="21"/>
    </location>
</feature>
<dbReference type="Pfam" id="PF24784">
    <property type="entry name" value="Temptin_C"/>
    <property type="match status" value="1"/>
</dbReference>
<keyword evidence="8" id="KW-0732">Signal</keyword>